<sequence length="54" mass="6264">MSTTAIKIIVDTILATLAFMDLWFVKTVYVQFLLLMVLVLAQWLIFSNLDKRKS</sequence>
<keyword evidence="2" id="KW-1185">Reference proteome</keyword>
<dbReference type="Proteomes" id="UP001149860">
    <property type="component" value="Chromosome"/>
</dbReference>
<evidence type="ECO:0000313" key="2">
    <source>
        <dbReference type="Proteomes" id="UP001149860"/>
    </source>
</evidence>
<proteinExistence type="predicted"/>
<evidence type="ECO:0000313" key="1">
    <source>
        <dbReference type="EMBL" id="XFD39835.1"/>
    </source>
</evidence>
<name>A0ACD5DEZ8_9LACO</name>
<reference evidence="1" key="1">
    <citation type="submission" date="2024-08" db="EMBL/GenBank/DDBJ databases">
        <title>Lentilactobacillus sp. nov., isolated from tree bark.</title>
        <authorList>
            <person name="Phuengjayaem S."/>
            <person name="Tanasupawat S."/>
        </authorList>
    </citation>
    <scope>NUCLEOTIDE SEQUENCE</scope>
    <source>
        <strain evidence="1">SPB1-3</strain>
    </source>
</reference>
<accession>A0ACD5DEZ8</accession>
<protein>
    <submittedName>
        <fullName evidence="1">Uncharacterized protein</fullName>
    </submittedName>
</protein>
<dbReference type="EMBL" id="CP168151">
    <property type="protein sequence ID" value="XFD39835.1"/>
    <property type="molecule type" value="Genomic_DNA"/>
</dbReference>
<gene>
    <name evidence="1" type="ORF">O0236_000580</name>
</gene>
<organism evidence="1 2">
    <name type="scientific">Lentilactobacillus terminaliae</name>
    <dbReference type="NCBI Taxonomy" id="3003483"/>
    <lineage>
        <taxon>Bacteria</taxon>
        <taxon>Bacillati</taxon>
        <taxon>Bacillota</taxon>
        <taxon>Bacilli</taxon>
        <taxon>Lactobacillales</taxon>
        <taxon>Lactobacillaceae</taxon>
        <taxon>Lentilactobacillus</taxon>
    </lineage>
</organism>